<dbReference type="SUPFAM" id="SSF53335">
    <property type="entry name" value="S-adenosyl-L-methionine-dependent methyltransferases"/>
    <property type="match status" value="2"/>
</dbReference>
<dbReference type="Proteomes" id="UP000324209">
    <property type="component" value="Chromosome"/>
</dbReference>
<evidence type="ECO:0000313" key="9">
    <source>
        <dbReference type="EMBL" id="QEN07444.1"/>
    </source>
</evidence>
<dbReference type="CDD" id="cd11715">
    <property type="entry name" value="THUMP_AdoMetMT"/>
    <property type="match status" value="1"/>
</dbReference>
<dbReference type="InterPro" id="IPR002052">
    <property type="entry name" value="DNA_methylase_N6_adenine_CS"/>
</dbReference>
<evidence type="ECO:0000256" key="2">
    <source>
        <dbReference type="ARBA" id="ARBA00022552"/>
    </source>
</evidence>
<proteinExistence type="inferred from homology"/>
<dbReference type="InterPro" id="IPR029063">
    <property type="entry name" value="SAM-dependent_MTases_sf"/>
</dbReference>
<dbReference type="Gene3D" id="3.30.750.80">
    <property type="entry name" value="RNA methyltransferase domain (HRMD) like"/>
    <property type="match status" value="1"/>
</dbReference>
<accession>A0A5C1QLF6</accession>
<comment type="catalytic activity">
    <reaction evidence="6">
        <text>guanosine(2069) in 23S rRNA + S-adenosyl-L-methionine = N(2)-methylguanosine(2069) in 23S rRNA + S-adenosyl-L-homocysteine + H(+)</text>
        <dbReference type="Rhea" id="RHEA:43772"/>
        <dbReference type="Rhea" id="RHEA-COMP:10688"/>
        <dbReference type="Rhea" id="RHEA-COMP:10689"/>
        <dbReference type="ChEBI" id="CHEBI:15378"/>
        <dbReference type="ChEBI" id="CHEBI:57856"/>
        <dbReference type="ChEBI" id="CHEBI:59789"/>
        <dbReference type="ChEBI" id="CHEBI:74269"/>
        <dbReference type="ChEBI" id="CHEBI:74481"/>
        <dbReference type="EC" id="2.1.1.264"/>
    </reaction>
</comment>
<dbReference type="GO" id="GO:0005737">
    <property type="term" value="C:cytoplasm"/>
    <property type="evidence" value="ECO:0007669"/>
    <property type="project" value="UniProtKB-SubCell"/>
</dbReference>
<keyword evidence="2 6" id="KW-0698">rRNA processing</keyword>
<organism evidence="9 10">
    <name type="scientific">Oceanispirochaeta crateris</name>
    <dbReference type="NCBI Taxonomy" id="2518645"/>
    <lineage>
        <taxon>Bacteria</taxon>
        <taxon>Pseudomonadati</taxon>
        <taxon>Spirochaetota</taxon>
        <taxon>Spirochaetia</taxon>
        <taxon>Spirochaetales</taxon>
        <taxon>Spirochaetaceae</taxon>
        <taxon>Oceanispirochaeta</taxon>
    </lineage>
</organism>
<protein>
    <recommendedName>
        <fullName evidence="6">Ribosomal RNA large subunit methyltransferase K/L</fullName>
    </recommendedName>
    <domain>
        <recommendedName>
            <fullName evidence="6">23S rRNA m2G2445 methyltransferase</fullName>
            <ecNumber evidence="6">2.1.1.173</ecNumber>
        </recommendedName>
        <alternativeName>
            <fullName evidence="6">rRNA (guanine-N(2)-)-methyltransferase RlmL</fullName>
        </alternativeName>
    </domain>
    <domain>
        <recommendedName>
            <fullName evidence="6">23S rRNA m7G2069 methyltransferase</fullName>
            <ecNumber evidence="6">2.1.1.264</ecNumber>
        </recommendedName>
        <alternativeName>
            <fullName evidence="6">rRNA (guanine-N(7)-)-methyltransferase RlmK</fullName>
        </alternativeName>
    </domain>
</protein>
<evidence type="ECO:0000256" key="6">
    <source>
        <dbReference type="HAMAP-Rule" id="MF_01858"/>
    </source>
</evidence>
<sequence length="735" mass="84498">MEKQESRIHPDKMTLYSLFAACPLYLEDLLEEEVLHWGGKIQKRTTGGLSFTATLETIYRFCIHTRVAGHLLLQLSEFDLTEDLESVRKEALHFPWDTIMLPEATFSCRASAKGRGNINQQLASLKLKDGIADYWREKTGSRPDVDRQNPDIKVQVHIQDSQKGQMYLDLSGETLSNRGYRIKASSAALRENTAAGLLLRSGWKKISQEKCVFLDPMCGSGTLLVEAAIIAGDLPANLYRSHYGFMNWKSHNQDLWEEITDQAEQEWKKGIETLPRITGYDNDKNAIASAIDNIKRAGLDKYIHVEKRALEDLALTEAQMAAPGGLVVTNPPYGVRIGEKNALYSLYRSLGDQTRSPQFKGWNMSVISNDISLLGAIGLRQSRENKIMNGALSCAIYHYELFGSEQKKKGPEKVQLENELHISEEGTQFLNRLIKRKKHLGKWLKRENVSCYRLYDADLPNFNFAIDVYENKWIHIQEYKPPVFIDMDKAEIRTKEAIKILKDLFSLQHNQIFLKQRRRQRGQDQYRPLGSQGERYLIQEWGQRIWVNFTDYLDTGLFLDHRNIRKYLLENSKGKSVLNLFSYTCTASLMAASGGASKVVSVDSSKTYLAWGRDNFSLNKISDTHHSFEQSDSFDWLRASKDYFDVIFLDPPTFSNSKSRASVFDIQNDHAALIHLSMKRLKKDGLLIFSNNFKQFELKEELLAEYNISEETKWTVSEDFLKKKSGHRCWFIRIK</sequence>
<dbReference type="AlphaFoldDB" id="A0A5C1QLF6"/>
<dbReference type="Gene3D" id="3.30.2130.30">
    <property type="match status" value="1"/>
</dbReference>
<comment type="subcellular location">
    <subcellularLocation>
        <location evidence="6">Cytoplasm</location>
    </subcellularLocation>
</comment>
<dbReference type="PANTHER" id="PTHR47313:SF1">
    <property type="entry name" value="RIBOSOMAL RNA LARGE SUBUNIT METHYLTRANSFERASE K_L"/>
    <property type="match status" value="1"/>
</dbReference>
<evidence type="ECO:0000313" key="10">
    <source>
        <dbReference type="Proteomes" id="UP000324209"/>
    </source>
</evidence>
<dbReference type="Pfam" id="PF22020">
    <property type="entry name" value="RlmL_1st"/>
    <property type="match status" value="1"/>
</dbReference>
<dbReference type="GO" id="GO:0052915">
    <property type="term" value="F:23S rRNA (guanine(2445)-N(2))-methyltransferase activity"/>
    <property type="evidence" value="ECO:0007669"/>
    <property type="project" value="UniProtKB-UniRule"/>
</dbReference>
<comment type="similarity">
    <text evidence="6">Belongs to the methyltransferase superfamily. RlmKL family.</text>
</comment>
<dbReference type="Gene3D" id="3.40.50.150">
    <property type="entry name" value="Vaccinia Virus protein VP39"/>
    <property type="match status" value="2"/>
</dbReference>
<dbReference type="Pfam" id="PF01170">
    <property type="entry name" value="UPF0020"/>
    <property type="match status" value="1"/>
</dbReference>
<evidence type="ECO:0000256" key="3">
    <source>
        <dbReference type="ARBA" id="ARBA00022603"/>
    </source>
</evidence>
<feature type="domain" description="THUMP" evidence="8">
    <location>
        <begin position="57"/>
        <end position="170"/>
    </location>
</feature>
<dbReference type="PROSITE" id="PS00092">
    <property type="entry name" value="N6_MTASE"/>
    <property type="match status" value="1"/>
</dbReference>
<keyword evidence="7" id="KW-0694">RNA-binding</keyword>
<evidence type="ECO:0000256" key="7">
    <source>
        <dbReference type="PROSITE-ProRule" id="PRU00529"/>
    </source>
</evidence>
<reference evidence="9 10" key="1">
    <citation type="submission" date="2019-02" db="EMBL/GenBank/DDBJ databases">
        <title>Complete Genome Sequence and Methylome Analysis of free living Spirochaetas.</title>
        <authorList>
            <person name="Fomenkov A."/>
            <person name="Dubinina G."/>
            <person name="Leshcheva N."/>
            <person name="Mikheeva N."/>
            <person name="Grabovich M."/>
            <person name="Vincze T."/>
            <person name="Roberts R.J."/>
        </authorList>
    </citation>
    <scope>NUCLEOTIDE SEQUENCE [LARGE SCALE GENOMIC DNA]</scope>
    <source>
        <strain evidence="9 10">K2</strain>
    </source>
</reference>
<dbReference type="InterPro" id="IPR004114">
    <property type="entry name" value="THUMP_dom"/>
</dbReference>
<dbReference type="InterPro" id="IPR000241">
    <property type="entry name" value="RlmKL-like_Mtase"/>
</dbReference>
<comment type="function">
    <text evidence="6">Specifically methylates the guanine in position 2445 (m2G2445) and the guanine in position 2069 (m7G2069) of 23S rRNA.</text>
</comment>
<gene>
    <name evidence="6 9" type="primary">rlmL</name>
    <name evidence="9" type="ORF">EXM22_05360</name>
</gene>
<keyword evidence="1 6" id="KW-0963">Cytoplasm</keyword>
<evidence type="ECO:0000256" key="1">
    <source>
        <dbReference type="ARBA" id="ARBA00022490"/>
    </source>
</evidence>
<dbReference type="NCBIfam" id="NF008748">
    <property type="entry name" value="PRK11783.1"/>
    <property type="match status" value="1"/>
</dbReference>
<evidence type="ECO:0000256" key="4">
    <source>
        <dbReference type="ARBA" id="ARBA00022679"/>
    </source>
</evidence>
<dbReference type="EMBL" id="CP036150">
    <property type="protein sequence ID" value="QEN07444.1"/>
    <property type="molecule type" value="Genomic_DNA"/>
</dbReference>
<evidence type="ECO:0000256" key="5">
    <source>
        <dbReference type="ARBA" id="ARBA00022691"/>
    </source>
</evidence>
<name>A0A5C1QLF6_9SPIO</name>
<keyword evidence="3 6" id="KW-0489">Methyltransferase</keyword>
<dbReference type="InterPro" id="IPR017244">
    <property type="entry name" value="23SrRNA_methyltr_KL"/>
</dbReference>
<dbReference type="PIRSF" id="PIRSF037618">
    <property type="entry name" value="RNA_Mtase_bacteria_prd"/>
    <property type="match status" value="1"/>
</dbReference>
<keyword evidence="4 6" id="KW-0808">Transferase</keyword>
<dbReference type="Pfam" id="PF02926">
    <property type="entry name" value="THUMP"/>
    <property type="match status" value="1"/>
</dbReference>
<dbReference type="InterPro" id="IPR054170">
    <property type="entry name" value="RlmL_1st"/>
</dbReference>
<dbReference type="RefSeq" id="WP_149485524.1">
    <property type="nucleotide sequence ID" value="NZ_CP036150.1"/>
</dbReference>
<dbReference type="EC" id="2.1.1.173" evidence="6"/>
<evidence type="ECO:0000259" key="8">
    <source>
        <dbReference type="PROSITE" id="PS51165"/>
    </source>
</evidence>
<dbReference type="CDD" id="cd02440">
    <property type="entry name" value="AdoMet_MTases"/>
    <property type="match status" value="1"/>
</dbReference>
<dbReference type="SMART" id="SM00981">
    <property type="entry name" value="THUMP"/>
    <property type="match status" value="1"/>
</dbReference>
<dbReference type="EC" id="2.1.1.264" evidence="6"/>
<dbReference type="KEGG" id="ock:EXM22_05360"/>
<dbReference type="InterPro" id="IPR019614">
    <property type="entry name" value="SAM-dep_methyl-trfase"/>
</dbReference>
<comment type="catalytic activity">
    <reaction evidence="6">
        <text>guanosine(2445) in 23S rRNA + S-adenosyl-L-methionine = N(2)-methylguanosine(2445) in 23S rRNA + S-adenosyl-L-homocysteine + H(+)</text>
        <dbReference type="Rhea" id="RHEA:42740"/>
        <dbReference type="Rhea" id="RHEA-COMP:10215"/>
        <dbReference type="Rhea" id="RHEA-COMP:10216"/>
        <dbReference type="ChEBI" id="CHEBI:15378"/>
        <dbReference type="ChEBI" id="CHEBI:57856"/>
        <dbReference type="ChEBI" id="CHEBI:59789"/>
        <dbReference type="ChEBI" id="CHEBI:74269"/>
        <dbReference type="ChEBI" id="CHEBI:74481"/>
        <dbReference type="EC" id="2.1.1.173"/>
    </reaction>
</comment>
<dbReference type="PROSITE" id="PS51165">
    <property type="entry name" value="THUMP"/>
    <property type="match status" value="1"/>
</dbReference>
<dbReference type="PANTHER" id="PTHR47313">
    <property type="entry name" value="RIBOSOMAL RNA LARGE SUBUNIT METHYLTRANSFERASE K/L"/>
    <property type="match status" value="1"/>
</dbReference>
<dbReference type="GO" id="GO:0070043">
    <property type="term" value="F:rRNA (guanine-N7-)-methyltransferase activity"/>
    <property type="evidence" value="ECO:0007669"/>
    <property type="project" value="UniProtKB-UniRule"/>
</dbReference>
<dbReference type="Pfam" id="PF10672">
    <property type="entry name" value="Methyltrans_SAM"/>
    <property type="match status" value="1"/>
</dbReference>
<dbReference type="GO" id="GO:0003723">
    <property type="term" value="F:RNA binding"/>
    <property type="evidence" value="ECO:0007669"/>
    <property type="project" value="UniProtKB-UniRule"/>
</dbReference>
<keyword evidence="10" id="KW-1185">Reference proteome</keyword>
<dbReference type="HAMAP" id="MF_01858">
    <property type="entry name" value="23SrRNA_methyltr_KL"/>
    <property type="match status" value="1"/>
</dbReference>
<keyword evidence="5 6" id="KW-0949">S-adenosyl-L-methionine</keyword>
<dbReference type="OrthoDB" id="9805492at2"/>